<dbReference type="Proteomes" id="UP001604277">
    <property type="component" value="Unassembled WGS sequence"/>
</dbReference>
<dbReference type="PANTHER" id="PTHR45748">
    <property type="entry name" value="1-PHOSPHATIDYLINOSITOL 3-PHOSPHATE 5-KINASE-RELATED"/>
    <property type="match status" value="1"/>
</dbReference>
<evidence type="ECO:0000256" key="2">
    <source>
        <dbReference type="PROSITE-ProRule" id="PRU00781"/>
    </source>
</evidence>
<organism evidence="4 5">
    <name type="scientific">Forsythia ovata</name>
    <dbReference type="NCBI Taxonomy" id="205694"/>
    <lineage>
        <taxon>Eukaryota</taxon>
        <taxon>Viridiplantae</taxon>
        <taxon>Streptophyta</taxon>
        <taxon>Embryophyta</taxon>
        <taxon>Tracheophyta</taxon>
        <taxon>Spermatophyta</taxon>
        <taxon>Magnoliopsida</taxon>
        <taxon>eudicotyledons</taxon>
        <taxon>Gunneridae</taxon>
        <taxon>Pentapetalae</taxon>
        <taxon>asterids</taxon>
        <taxon>lamiids</taxon>
        <taxon>Lamiales</taxon>
        <taxon>Oleaceae</taxon>
        <taxon>Forsythieae</taxon>
        <taxon>Forsythia</taxon>
    </lineage>
</organism>
<dbReference type="InterPro" id="IPR002498">
    <property type="entry name" value="PInositol-4-P-4/5-kinase_core"/>
</dbReference>
<sequence length="175" mass="20188">MDVVVMENLFFKRNITRLYDLKGSSQSRYNPYSDGSNKVLLDQNLMEAMGTSPIFLGTEEKWLLERTVWNDTSFLAIGLGTPFSSFLCSSTCCVVLDKLSSPLINVTDYTLVVGLDEEKHELVFGIINFMSKYTWDKHLGIWRSLFMSPTVISPVQYRKRFRHAMSSYFPWVPDQ</sequence>
<evidence type="ECO:0000313" key="4">
    <source>
        <dbReference type="EMBL" id="KAL2458840.1"/>
    </source>
</evidence>
<dbReference type="SUPFAM" id="SSF56104">
    <property type="entry name" value="SAICAR synthase-like"/>
    <property type="match status" value="1"/>
</dbReference>
<accession>A0ABD1P4Q4</accession>
<dbReference type="GO" id="GO:0046488">
    <property type="term" value="P:phosphatidylinositol metabolic process"/>
    <property type="evidence" value="ECO:0007669"/>
    <property type="project" value="UniProtKB-UniRule"/>
</dbReference>
<keyword evidence="5" id="KW-1185">Reference proteome</keyword>
<reference evidence="5" key="1">
    <citation type="submission" date="2024-07" db="EMBL/GenBank/DDBJ databases">
        <title>Two chromosome-level genome assemblies of Korean endemic species Abeliophyllum distichum and Forsythia ovata (Oleaceae).</title>
        <authorList>
            <person name="Jang H."/>
        </authorList>
    </citation>
    <scope>NUCLEOTIDE SEQUENCE [LARGE SCALE GENOMIC DNA]</scope>
</reference>
<keyword evidence="2" id="KW-0547">Nucleotide-binding</keyword>
<evidence type="ECO:0000259" key="3">
    <source>
        <dbReference type="PROSITE" id="PS51455"/>
    </source>
</evidence>
<feature type="domain" description="PIPK" evidence="3">
    <location>
        <begin position="1"/>
        <end position="169"/>
    </location>
</feature>
<gene>
    <name evidence="4" type="ORF">Fot_55403</name>
</gene>
<dbReference type="Pfam" id="PF01504">
    <property type="entry name" value="PIP5K"/>
    <property type="match status" value="1"/>
</dbReference>
<evidence type="ECO:0000256" key="1">
    <source>
        <dbReference type="ARBA" id="ARBA00022777"/>
    </source>
</evidence>
<dbReference type="SMART" id="SM00330">
    <property type="entry name" value="PIPKc"/>
    <property type="match status" value="1"/>
</dbReference>
<name>A0ABD1P4Q4_9LAMI</name>
<dbReference type="PROSITE" id="PS51455">
    <property type="entry name" value="PIPK"/>
    <property type="match status" value="1"/>
</dbReference>
<dbReference type="GO" id="GO:0016301">
    <property type="term" value="F:kinase activity"/>
    <property type="evidence" value="ECO:0007669"/>
    <property type="project" value="UniProtKB-UniRule"/>
</dbReference>
<dbReference type="PANTHER" id="PTHR45748:SF21">
    <property type="entry name" value="1-PHOSPHATIDYLINOSITOL-3-PHOSPHATE 5-KINASE FAB1A"/>
    <property type="match status" value="1"/>
</dbReference>
<protein>
    <submittedName>
        <fullName evidence="4">1-phosphatidylinositol-3-phosphate 5-kinase FAB1A</fullName>
    </submittedName>
</protein>
<keyword evidence="2" id="KW-0808">Transferase</keyword>
<keyword evidence="1 2" id="KW-0418">Kinase</keyword>
<comment type="caution">
    <text evidence="4">The sequence shown here is derived from an EMBL/GenBank/DDBJ whole genome shotgun (WGS) entry which is preliminary data.</text>
</comment>
<proteinExistence type="predicted"/>
<evidence type="ECO:0000313" key="5">
    <source>
        <dbReference type="Proteomes" id="UP001604277"/>
    </source>
</evidence>
<dbReference type="InterPro" id="IPR027483">
    <property type="entry name" value="PInositol-4-P-4/5-kinase_C_sf"/>
</dbReference>
<dbReference type="Gene3D" id="3.30.810.10">
    <property type="entry name" value="2-Layer Sandwich"/>
    <property type="match status" value="2"/>
</dbReference>
<dbReference type="AlphaFoldDB" id="A0ABD1P4Q4"/>
<dbReference type="EMBL" id="JBFOLJ010000026">
    <property type="protein sequence ID" value="KAL2458840.1"/>
    <property type="molecule type" value="Genomic_DNA"/>
</dbReference>
<dbReference type="GO" id="GO:0005524">
    <property type="term" value="F:ATP binding"/>
    <property type="evidence" value="ECO:0007669"/>
    <property type="project" value="UniProtKB-UniRule"/>
</dbReference>
<keyword evidence="2" id="KW-0067">ATP-binding</keyword>